<dbReference type="InterPro" id="IPR051203">
    <property type="entry name" value="Polysaccharide_Synthase-Rel"/>
</dbReference>
<reference evidence="3" key="1">
    <citation type="submission" date="2018-05" db="EMBL/GenBank/DDBJ databases">
        <authorList>
            <person name="Lanie J.A."/>
            <person name="Ng W.-L."/>
            <person name="Kazmierczak K.M."/>
            <person name="Andrzejewski T.M."/>
            <person name="Davidsen T.M."/>
            <person name="Wayne K.J."/>
            <person name="Tettelin H."/>
            <person name="Glass J.I."/>
            <person name="Rusch D."/>
            <person name="Podicherti R."/>
            <person name="Tsui H.-C.T."/>
            <person name="Winkler M.E."/>
        </authorList>
    </citation>
    <scope>NUCLEOTIDE SEQUENCE</scope>
</reference>
<evidence type="ECO:0000256" key="1">
    <source>
        <dbReference type="ARBA" id="ARBA00007430"/>
    </source>
</evidence>
<dbReference type="Pfam" id="PF02719">
    <property type="entry name" value="Polysacc_synt_2"/>
    <property type="match status" value="1"/>
</dbReference>
<dbReference type="SUPFAM" id="SSF53335">
    <property type="entry name" value="S-adenosyl-L-methionine-dependent methyltransferases"/>
    <property type="match status" value="1"/>
</dbReference>
<dbReference type="PANTHER" id="PTHR43318">
    <property type="entry name" value="UDP-N-ACETYLGLUCOSAMINE 4,6-DEHYDRATASE"/>
    <property type="match status" value="1"/>
</dbReference>
<gene>
    <name evidence="3" type="ORF">METZ01_LOCUS398589</name>
</gene>
<dbReference type="InterPro" id="IPR003869">
    <property type="entry name" value="Polysac_CapD-like"/>
</dbReference>
<dbReference type="SUPFAM" id="SSF51735">
    <property type="entry name" value="NAD(P)-binding Rossmann-fold domains"/>
    <property type="match status" value="1"/>
</dbReference>
<organism evidence="3">
    <name type="scientific">marine metagenome</name>
    <dbReference type="NCBI Taxonomy" id="408172"/>
    <lineage>
        <taxon>unclassified sequences</taxon>
        <taxon>metagenomes</taxon>
        <taxon>ecological metagenomes</taxon>
    </lineage>
</organism>
<feature type="non-terminal residue" evidence="3">
    <location>
        <position position="285"/>
    </location>
</feature>
<accession>A0A382VI81</accession>
<dbReference type="AlphaFoldDB" id="A0A382VI81"/>
<feature type="domain" description="Polysaccharide biosynthesis protein CapD-like" evidence="2">
    <location>
        <begin position="135"/>
        <end position="284"/>
    </location>
</feature>
<evidence type="ECO:0000313" key="3">
    <source>
        <dbReference type="EMBL" id="SVD45735.1"/>
    </source>
</evidence>
<dbReference type="EMBL" id="UINC01151872">
    <property type="protein sequence ID" value="SVD45735.1"/>
    <property type="molecule type" value="Genomic_DNA"/>
</dbReference>
<protein>
    <recommendedName>
        <fullName evidence="2">Polysaccharide biosynthesis protein CapD-like domain-containing protein</fullName>
    </recommendedName>
</protein>
<comment type="similarity">
    <text evidence="1">Belongs to the polysaccharide synthase family.</text>
</comment>
<proteinExistence type="inferred from homology"/>
<sequence length="285" mass="31748">AGETGAQLLKYIRQFSPNYLAVGFIDENPKLIDQSIMGVRILGTHNDIPHLTQLLSVKEILVASRSIPSEKLGGLLKICKTAGVNHKIITSAMDRSTQEIHISKIRNIDINDLLGRDFVSLDLSSIKVLIQGKKVLVTGAGGSIGSELCSYILGYEPESLVMIDYCENYLYELKMTLSQRIKNIKTYYLFCSVTNKKKMEAIFDLHRPELVFHAAAHKHVPLMEESADEAICNNIYGTKITADISSQFGVNKFIMVSTDKVVNPTSVMGMTKKIAEKYIYHMASQ</sequence>
<dbReference type="Gene3D" id="3.40.50.720">
    <property type="entry name" value="NAD(P)-binding Rossmann-like Domain"/>
    <property type="match status" value="2"/>
</dbReference>
<evidence type="ECO:0000259" key="2">
    <source>
        <dbReference type="Pfam" id="PF02719"/>
    </source>
</evidence>
<dbReference type="InterPro" id="IPR029063">
    <property type="entry name" value="SAM-dependent_MTases_sf"/>
</dbReference>
<name>A0A382VI81_9ZZZZ</name>
<feature type="non-terminal residue" evidence="3">
    <location>
        <position position="1"/>
    </location>
</feature>
<dbReference type="InterPro" id="IPR036291">
    <property type="entry name" value="NAD(P)-bd_dom_sf"/>
</dbReference>
<dbReference type="PANTHER" id="PTHR43318:SF1">
    <property type="entry name" value="POLYSACCHARIDE BIOSYNTHESIS PROTEIN EPSC-RELATED"/>
    <property type="match status" value="1"/>
</dbReference>